<keyword evidence="3" id="KW-0808">Transferase</keyword>
<name>A0ABQ5SI50_9CHLO</name>
<dbReference type="PROSITE" id="PS50052">
    <property type="entry name" value="GUANYLATE_KINASE_2"/>
    <property type="match status" value="1"/>
</dbReference>
<organism evidence="10 11">
    <name type="scientific">Volvox africanus</name>
    <dbReference type="NCBI Taxonomy" id="51714"/>
    <lineage>
        <taxon>Eukaryota</taxon>
        <taxon>Viridiplantae</taxon>
        <taxon>Chlorophyta</taxon>
        <taxon>core chlorophytes</taxon>
        <taxon>Chlorophyceae</taxon>
        <taxon>CS clade</taxon>
        <taxon>Chlamydomonadales</taxon>
        <taxon>Volvocaceae</taxon>
        <taxon>Volvox</taxon>
    </lineage>
</organism>
<dbReference type="SMART" id="SM00072">
    <property type="entry name" value="GuKc"/>
    <property type="match status" value="1"/>
</dbReference>
<feature type="domain" description="Guanylate kinase-like" evidence="9">
    <location>
        <begin position="65"/>
        <end position="246"/>
    </location>
</feature>
<dbReference type="InterPro" id="IPR027417">
    <property type="entry name" value="P-loop_NTPase"/>
</dbReference>
<evidence type="ECO:0000256" key="5">
    <source>
        <dbReference type="ARBA" id="ARBA00022777"/>
    </source>
</evidence>
<keyword evidence="5" id="KW-0418">Kinase</keyword>
<evidence type="ECO:0000313" key="10">
    <source>
        <dbReference type="EMBL" id="GLI69311.1"/>
    </source>
</evidence>
<proteinExistence type="inferred from homology"/>
<dbReference type="InterPro" id="IPR036291">
    <property type="entry name" value="NAD(P)-bd_dom_sf"/>
</dbReference>
<comment type="similarity">
    <text evidence="1">Belongs to the guanylate kinase family.</text>
</comment>
<evidence type="ECO:0000256" key="8">
    <source>
        <dbReference type="SAM" id="MobiDB-lite"/>
    </source>
</evidence>
<keyword evidence="7" id="KW-0175">Coiled coil</keyword>
<dbReference type="InterPro" id="IPR017665">
    <property type="entry name" value="Guanylate_kinase"/>
</dbReference>
<dbReference type="Gene3D" id="3.40.50.300">
    <property type="entry name" value="P-loop containing nucleotide triphosphate hydrolases"/>
    <property type="match status" value="1"/>
</dbReference>
<dbReference type="Gene3D" id="3.30.63.10">
    <property type="entry name" value="Guanylate Kinase phosphate binding domain"/>
    <property type="match status" value="1"/>
</dbReference>
<evidence type="ECO:0000256" key="1">
    <source>
        <dbReference type="ARBA" id="ARBA00005790"/>
    </source>
</evidence>
<evidence type="ECO:0000256" key="3">
    <source>
        <dbReference type="ARBA" id="ARBA00022679"/>
    </source>
</evidence>
<feature type="coiled-coil region" evidence="7">
    <location>
        <begin position="202"/>
        <end position="251"/>
    </location>
</feature>
<dbReference type="InterPro" id="IPR020590">
    <property type="entry name" value="Guanylate_kinase_CS"/>
</dbReference>
<feature type="compositionally biased region" description="Low complexity" evidence="8">
    <location>
        <begin position="312"/>
        <end position="325"/>
    </location>
</feature>
<dbReference type="CDD" id="cd00071">
    <property type="entry name" value="GMPK"/>
    <property type="match status" value="1"/>
</dbReference>
<dbReference type="PANTHER" id="PTHR23117:SF13">
    <property type="entry name" value="GUANYLATE KINASE"/>
    <property type="match status" value="1"/>
</dbReference>
<feature type="region of interest" description="Disordered" evidence="8">
    <location>
        <begin position="38"/>
        <end position="60"/>
    </location>
</feature>
<keyword evidence="6" id="KW-0067">ATP-binding</keyword>
<dbReference type="Gene3D" id="3.40.50.720">
    <property type="entry name" value="NAD(P)-binding Rossmann-like Domain"/>
    <property type="match status" value="1"/>
</dbReference>
<protein>
    <recommendedName>
        <fullName evidence="2">guanylate kinase</fullName>
        <ecNumber evidence="2">2.7.4.8</ecNumber>
    </recommendedName>
</protein>
<dbReference type="NCBIfam" id="TIGR03263">
    <property type="entry name" value="guanyl_kin"/>
    <property type="match status" value="1"/>
</dbReference>
<sequence>RNLNIIGNLLYQIRCIFRAANSMGAEQSVPAGVSTSVQAPTIAGPSQPDGGSTGAPDSHKAASLPSALVLVGPSGVGKGTLAKRLIQDGDQFGFSVSHTTRAPRPNEQHGVHYFFTAKEQFAKEIGEGKFIEYAEVHGNLYGTSVAAVRSVLESGRVCVLDIDVQGARAVRKSGLKGIFVFIAPPSLEDLANRLAGRGTETVQQITRRLNNAKAEIESINEKGLYDYLLINDDLEEAVKKLKAIADRAAKGLDPEPGMVPERVVLEDAPLPDIRALTEQQAGDASGASEPVQSQQPAVESAPAVNGAPVADAAPESAPATPVATPALPPVPGPPQTLAAATQQQIYNGPSLVSQPGPAHGDAGIPTGFEKWQGRVALVTGASSGIGWATCEALASAGVRVVAVARRKNRLEELQRHMHSTGVPLVNFLPVVCDITKEAEVATLPKIVSKRWPDCGVDILINNAGMSRNDASLFDGNIGSWVEMLSTNVLGTCMMTRAVIQDMKRRGSYGHIVNMIGLSGHRIPDGPQGGGFYAATKAAVKTITEGLRQEARGARLPLRVSGISPGIVETEFFAVRAFGDEEATRKATSAFKCLQPADVADAVMWCLSCPNHVEVNDIVVRPTEQII</sequence>
<keyword evidence="11" id="KW-1185">Reference proteome</keyword>
<accession>A0ABQ5SI50</accession>
<dbReference type="PRINTS" id="PR00080">
    <property type="entry name" value="SDRFAMILY"/>
</dbReference>
<keyword evidence="4" id="KW-0547">Nucleotide-binding</keyword>
<comment type="caution">
    <text evidence="10">The sequence shown here is derived from an EMBL/GenBank/DDBJ whole genome shotgun (WGS) entry which is preliminary data.</text>
</comment>
<evidence type="ECO:0000313" key="11">
    <source>
        <dbReference type="Proteomes" id="UP001165090"/>
    </source>
</evidence>
<dbReference type="InterPro" id="IPR008145">
    <property type="entry name" value="GK/Ca_channel_bsu"/>
</dbReference>
<dbReference type="PRINTS" id="PR00081">
    <property type="entry name" value="GDHRDH"/>
</dbReference>
<dbReference type="Proteomes" id="UP001165090">
    <property type="component" value="Unassembled WGS sequence"/>
</dbReference>
<feature type="non-terminal residue" evidence="10">
    <location>
        <position position="1"/>
    </location>
</feature>
<dbReference type="EC" id="2.7.4.8" evidence="2"/>
<dbReference type="InterPro" id="IPR008144">
    <property type="entry name" value="Guanylate_kin-like_dom"/>
</dbReference>
<gene>
    <name evidence="10" type="ORF">VaNZ11_013890</name>
</gene>
<evidence type="ECO:0000256" key="4">
    <source>
        <dbReference type="ARBA" id="ARBA00022741"/>
    </source>
</evidence>
<feature type="region of interest" description="Disordered" evidence="8">
    <location>
        <begin position="280"/>
        <end position="336"/>
    </location>
</feature>
<dbReference type="PANTHER" id="PTHR23117">
    <property type="entry name" value="GUANYLATE KINASE-RELATED"/>
    <property type="match status" value="1"/>
</dbReference>
<dbReference type="SUPFAM" id="SSF52540">
    <property type="entry name" value="P-loop containing nucleoside triphosphate hydrolases"/>
    <property type="match status" value="1"/>
</dbReference>
<reference evidence="10 11" key="1">
    <citation type="journal article" date="2023" name="IScience">
        <title>Expanded male sex-determining region conserved during the evolution of homothallism in the green alga Volvox.</title>
        <authorList>
            <person name="Yamamoto K."/>
            <person name="Matsuzaki R."/>
            <person name="Mahakham W."/>
            <person name="Heman W."/>
            <person name="Sekimoto H."/>
            <person name="Kawachi M."/>
            <person name="Minakuchi Y."/>
            <person name="Toyoda A."/>
            <person name="Nozaki H."/>
        </authorList>
    </citation>
    <scope>NUCLEOTIDE SEQUENCE [LARGE SCALE GENOMIC DNA]</scope>
    <source>
        <strain evidence="10 11">NIES-4468</strain>
    </source>
</reference>
<dbReference type="Pfam" id="PF00106">
    <property type="entry name" value="adh_short"/>
    <property type="match status" value="1"/>
</dbReference>
<evidence type="ECO:0000256" key="6">
    <source>
        <dbReference type="ARBA" id="ARBA00022840"/>
    </source>
</evidence>
<dbReference type="Pfam" id="PF00625">
    <property type="entry name" value="Guanylate_kin"/>
    <property type="match status" value="1"/>
</dbReference>
<dbReference type="SUPFAM" id="SSF51735">
    <property type="entry name" value="NAD(P)-binding Rossmann-fold domains"/>
    <property type="match status" value="1"/>
</dbReference>
<dbReference type="InterPro" id="IPR002347">
    <property type="entry name" value="SDR_fam"/>
</dbReference>
<dbReference type="PROSITE" id="PS00856">
    <property type="entry name" value="GUANYLATE_KINASE_1"/>
    <property type="match status" value="1"/>
</dbReference>
<evidence type="ECO:0000259" key="9">
    <source>
        <dbReference type="PROSITE" id="PS50052"/>
    </source>
</evidence>
<dbReference type="EMBL" id="BSDZ01000086">
    <property type="protein sequence ID" value="GLI69311.1"/>
    <property type="molecule type" value="Genomic_DNA"/>
</dbReference>
<evidence type="ECO:0000256" key="7">
    <source>
        <dbReference type="SAM" id="Coils"/>
    </source>
</evidence>
<evidence type="ECO:0000256" key="2">
    <source>
        <dbReference type="ARBA" id="ARBA00012961"/>
    </source>
</evidence>
<dbReference type="HAMAP" id="MF_00328">
    <property type="entry name" value="Guanylate_kinase"/>
    <property type="match status" value="1"/>
</dbReference>